<keyword evidence="2" id="KW-1133">Transmembrane helix</keyword>
<organism evidence="3 4">
    <name type="scientific">Brassica napus</name>
    <name type="common">Rape</name>
    <dbReference type="NCBI Taxonomy" id="3708"/>
    <lineage>
        <taxon>Eukaryota</taxon>
        <taxon>Viridiplantae</taxon>
        <taxon>Streptophyta</taxon>
        <taxon>Embryophyta</taxon>
        <taxon>Tracheophyta</taxon>
        <taxon>Spermatophyta</taxon>
        <taxon>Magnoliopsida</taxon>
        <taxon>eudicotyledons</taxon>
        <taxon>Gunneridae</taxon>
        <taxon>Pentapetalae</taxon>
        <taxon>rosids</taxon>
        <taxon>malvids</taxon>
        <taxon>Brassicales</taxon>
        <taxon>Brassicaceae</taxon>
        <taxon>Brassiceae</taxon>
        <taxon>Brassica</taxon>
    </lineage>
</organism>
<reference evidence="3 4" key="1">
    <citation type="journal article" date="2014" name="Science">
        <title>Plant genetics. Early allopolyploid evolution in the post-Neolithic Brassica napus oilseed genome.</title>
        <authorList>
            <person name="Chalhoub B."/>
            <person name="Denoeud F."/>
            <person name="Liu S."/>
            <person name="Parkin I.A."/>
            <person name="Tang H."/>
            <person name="Wang X."/>
            <person name="Chiquet J."/>
            <person name="Belcram H."/>
            <person name="Tong C."/>
            <person name="Samans B."/>
            <person name="Correa M."/>
            <person name="Da Silva C."/>
            <person name="Just J."/>
            <person name="Falentin C."/>
            <person name="Koh C.S."/>
            <person name="Le Clainche I."/>
            <person name="Bernard M."/>
            <person name="Bento P."/>
            <person name="Noel B."/>
            <person name="Labadie K."/>
            <person name="Alberti A."/>
            <person name="Charles M."/>
            <person name="Arnaud D."/>
            <person name="Guo H."/>
            <person name="Daviaud C."/>
            <person name="Alamery S."/>
            <person name="Jabbari K."/>
            <person name="Zhao M."/>
            <person name="Edger P.P."/>
            <person name="Chelaifa H."/>
            <person name="Tack D."/>
            <person name="Lassalle G."/>
            <person name="Mestiri I."/>
            <person name="Schnel N."/>
            <person name="Le Paslier M.C."/>
            <person name="Fan G."/>
            <person name="Renault V."/>
            <person name="Bayer P.E."/>
            <person name="Golicz A.A."/>
            <person name="Manoli S."/>
            <person name="Lee T.H."/>
            <person name="Thi V.H."/>
            <person name="Chalabi S."/>
            <person name="Hu Q."/>
            <person name="Fan C."/>
            <person name="Tollenaere R."/>
            <person name="Lu Y."/>
            <person name="Battail C."/>
            <person name="Shen J."/>
            <person name="Sidebottom C.H."/>
            <person name="Wang X."/>
            <person name="Canaguier A."/>
            <person name="Chauveau A."/>
            <person name="Berard A."/>
            <person name="Deniot G."/>
            <person name="Guan M."/>
            <person name="Liu Z."/>
            <person name="Sun F."/>
            <person name="Lim Y.P."/>
            <person name="Lyons E."/>
            <person name="Town C.D."/>
            <person name="Bancroft I."/>
            <person name="Wang X."/>
            <person name="Meng J."/>
            <person name="Ma J."/>
            <person name="Pires J.C."/>
            <person name="King G.J."/>
            <person name="Brunel D."/>
            <person name="Delourme R."/>
            <person name="Renard M."/>
            <person name="Aury J.M."/>
            <person name="Adams K.L."/>
            <person name="Batley J."/>
            <person name="Snowdon R.J."/>
            <person name="Tost J."/>
            <person name="Edwards D."/>
            <person name="Zhou Y."/>
            <person name="Hua W."/>
            <person name="Sharpe A.G."/>
            <person name="Paterson A.H."/>
            <person name="Guan C."/>
            <person name="Wincker P."/>
        </authorList>
    </citation>
    <scope>NUCLEOTIDE SEQUENCE [LARGE SCALE GENOMIC DNA]</scope>
    <source>
        <strain evidence="4">cv. Darmor-bzh</strain>
    </source>
</reference>
<feature type="region of interest" description="Disordered" evidence="1">
    <location>
        <begin position="148"/>
        <end position="170"/>
    </location>
</feature>
<keyword evidence="2" id="KW-0472">Membrane</keyword>
<dbReference type="PaxDb" id="3708-A0A078IC13"/>
<evidence type="ECO:0000256" key="2">
    <source>
        <dbReference type="SAM" id="Phobius"/>
    </source>
</evidence>
<keyword evidence="4" id="KW-1185">Reference proteome</keyword>
<keyword evidence="2" id="KW-0812">Transmembrane</keyword>
<dbReference type="AlphaFoldDB" id="A0A078IC13"/>
<evidence type="ECO:0000256" key="1">
    <source>
        <dbReference type="SAM" id="MobiDB-lite"/>
    </source>
</evidence>
<evidence type="ECO:0000313" key="3">
    <source>
        <dbReference type="EMBL" id="CDY46778.1"/>
    </source>
</evidence>
<dbReference type="Proteomes" id="UP000028999">
    <property type="component" value="Unassembled WGS sequence"/>
</dbReference>
<dbReference type="EMBL" id="LK032685">
    <property type="protein sequence ID" value="CDY46778.1"/>
    <property type="molecule type" value="Genomic_DNA"/>
</dbReference>
<dbReference type="Gramene" id="CDY46778">
    <property type="protein sequence ID" value="CDY46778"/>
    <property type="gene ID" value="GSBRNA2T00086191001"/>
</dbReference>
<protein>
    <submittedName>
        <fullName evidence="3">BnaCnng14470D protein</fullName>
    </submittedName>
</protein>
<name>A0A078IC13_BRANA</name>
<feature type="transmembrane region" description="Helical" evidence="2">
    <location>
        <begin position="50"/>
        <end position="69"/>
    </location>
</feature>
<gene>
    <name evidence="3" type="primary">BnaCnng14470D</name>
    <name evidence="3" type="ORF">GSBRNA2T00086191001</name>
</gene>
<accession>A0A078IC13</accession>
<proteinExistence type="predicted"/>
<sequence length="198" mass="22842">MDYELNIVMDELSLVKLRWFELEKVDLSLLVSILDGDGPDSRWLSANGKIMSILVLIHLFFHFVVFVLFDSVSPWLSATAQDLSLGGCLILERDMTKVRRAKDYNAQIRFWSQFNRGVMNVTPNFVELLNSQQDNVFRLVEESQGTEASSQFCSVEESQPTPAERRERRKWTPTADIVLISSWLNTNKDPVLQQEKKK</sequence>
<evidence type="ECO:0000313" key="4">
    <source>
        <dbReference type="Proteomes" id="UP000028999"/>
    </source>
</evidence>
<feature type="compositionally biased region" description="Polar residues" evidence="1">
    <location>
        <begin position="148"/>
        <end position="161"/>
    </location>
</feature>